<evidence type="ECO:0000313" key="3">
    <source>
        <dbReference type="Proteomes" id="UP000003452"/>
    </source>
</evidence>
<protein>
    <recommendedName>
        <fullName evidence="1">DUF3868 domain-containing protein</fullName>
    </recommendedName>
</protein>
<feature type="domain" description="DUF3868" evidence="1">
    <location>
        <begin position="27"/>
        <end position="109"/>
    </location>
</feature>
<dbReference type="InterPro" id="IPR011990">
    <property type="entry name" value="TPR-like_helical_dom_sf"/>
</dbReference>
<accession>B5D2Y9</accession>
<gene>
    <name evidence="2" type="ORF">BACPLE_03379</name>
</gene>
<reference evidence="2 3" key="1">
    <citation type="submission" date="2008-08" db="EMBL/GenBank/DDBJ databases">
        <title>Draft genome sequence of Bacteroides plebeius (DSM 17135).</title>
        <authorList>
            <person name="Sudarsanam P."/>
            <person name="Ley R."/>
            <person name="Guruge J."/>
            <person name="Turnbaugh P.J."/>
            <person name="Mahowald M."/>
            <person name="Liep D."/>
            <person name="Gordon J."/>
        </authorList>
    </citation>
    <scope>NUCLEOTIDE SEQUENCE [LARGE SCALE GENOMIC DNA]</scope>
    <source>
        <strain evidence="3">DSM 17135 / JCM 12973 / M2</strain>
    </source>
</reference>
<organism evidence="2 3">
    <name type="scientific">Phocaeicola plebeius (strain DSM 17135 / JCM 12973 / CCUG 54634 / M2)</name>
    <name type="common">Bacteroides plebeius</name>
    <dbReference type="NCBI Taxonomy" id="484018"/>
    <lineage>
        <taxon>Bacteria</taxon>
        <taxon>Pseudomonadati</taxon>
        <taxon>Bacteroidota</taxon>
        <taxon>Bacteroidia</taxon>
        <taxon>Bacteroidales</taxon>
        <taxon>Bacteroidaceae</taxon>
        <taxon>Phocaeicola</taxon>
    </lineage>
</organism>
<dbReference type="EMBL" id="ABQC02000024">
    <property type="protein sequence ID" value="EDY93939.1"/>
    <property type="molecule type" value="Genomic_DNA"/>
</dbReference>
<evidence type="ECO:0000259" key="1">
    <source>
        <dbReference type="Pfam" id="PF12984"/>
    </source>
</evidence>
<dbReference type="OrthoDB" id="1100173at2"/>
<dbReference type="InterPro" id="IPR036737">
    <property type="entry name" value="OmpA-like_sf"/>
</dbReference>
<reference evidence="2 3" key="2">
    <citation type="submission" date="2008-08" db="EMBL/GenBank/DDBJ databases">
        <authorList>
            <person name="Fulton L."/>
            <person name="Clifton S."/>
            <person name="Fulton B."/>
            <person name="Xu J."/>
            <person name="Minx P."/>
            <person name="Pepin K.H."/>
            <person name="Johnson M."/>
            <person name="Thiruvilangam P."/>
            <person name="Bhonagiri V."/>
            <person name="Nash W.E."/>
            <person name="Mardis E.R."/>
            <person name="Wilson R.K."/>
        </authorList>
    </citation>
    <scope>NUCLEOTIDE SEQUENCE [LARGE SCALE GENOMIC DNA]</scope>
    <source>
        <strain evidence="3">DSM 17135 / JCM 12973 / M2</strain>
    </source>
</reference>
<comment type="caution">
    <text evidence="2">The sequence shown here is derived from an EMBL/GenBank/DDBJ whole genome shotgun (WGS) entry which is preliminary data.</text>
</comment>
<dbReference type="SUPFAM" id="SSF48452">
    <property type="entry name" value="TPR-like"/>
    <property type="match status" value="1"/>
</dbReference>
<name>B5D2Y9_PHOPM</name>
<dbReference type="Pfam" id="PF12984">
    <property type="entry name" value="DUF3868"/>
    <property type="match status" value="1"/>
</dbReference>
<evidence type="ECO:0000313" key="2">
    <source>
        <dbReference type="EMBL" id="EDY93939.1"/>
    </source>
</evidence>
<dbReference type="InterPro" id="IPR024480">
    <property type="entry name" value="DUF3868"/>
</dbReference>
<dbReference type="Gene3D" id="3.30.1330.60">
    <property type="entry name" value="OmpA-like domain"/>
    <property type="match status" value="1"/>
</dbReference>
<dbReference type="HOGENOM" id="CLU_026852_0_0_10"/>
<dbReference type="SUPFAM" id="SSF103088">
    <property type="entry name" value="OmpA-like"/>
    <property type="match status" value="1"/>
</dbReference>
<sequence length="484" mass="54893">MRSKSLRRHAIMKRNLLLFGLLGSVTLCVADVYAQQTLQSGAVVTESAITRQRDSVTVSMTIDISEIQVKSQNSILLHPRYIQSDGVGSVYLPPVEVMGRTRHIYFQRNPDAVYSDEVYCSVVKKSKETQVVHYKVTLPYVEWMDHSRLQIVEDLCGCGKVSPGALSNLTEADVSFEPYLAYVVPEAEVVKSRDLSGCAYLDFRLNRTNIDPGYRENPVELKRIISSIDTVKNDKDFTITSIELCGYASPEGSYQLNERLAKGRTNALRNYLIDKYGFTDSFIKSSYEPENWKGLVEYLRSSNLSDKEAILAYIENGPSDVDVKERQMQIKFPDSYEELLKNCYPGLRRTNYRINYVIKSFNLEEAKKLVRTAPQRLSLQEMFAVAQTYEPGSDDFNYVFDVAVRMYPHDDTANINAANALLEQGRAKEALVYLDKVKSDSPQVENARGVACILLKDYENARLHIGKALEGKLPEAQHNMNFLK</sequence>
<dbReference type="Gene3D" id="1.25.40.10">
    <property type="entry name" value="Tetratricopeptide repeat domain"/>
    <property type="match status" value="1"/>
</dbReference>
<dbReference type="AlphaFoldDB" id="B5D2Y9"/>
<dbReference type="eggNOG" id="COG2885">
    <property type="taxonomic scope" value="Bacteria"/>
</dbReference>
<dbReference type="Proteomes" id="UP000003452">
    <property type="component" value="Unassembled WGS sequence"/>
</dbReference>
<proteinExistence type="predicted"/>